<dbReference type="GO" id="GO:0004519">
    <property type="term" value="F:endonuclease activity"/>
    <property type="evidence" value="ECO:0007669"/>
    <property type="project" value="UniProtKB-KW"/>
</dbReference>
<dbReference type="Pfam" id="PF03372">
    <property type="entry name" value="Exo_endo_phos"/>
    <property type="match status" value="1"/>
</dbReference>
<dbReference type="GO" id="GO:0006506">
    <property type="term" value="P:GPI anchor biosynthetic process"/>
    <property type="evidence" value="ECO:0007669"/>
    <property type="project" value="TreeGrafter"/>
</dbReference>
<dbReference type="GO" id="GO:0004527">
    <property type="term" value="F:exonuclease activity"/>
    <property type="evidence" value="ECO:0007669"/>
    <property type="project" value="UniProtKB-KW"/>
</dbReference>
<name>A0A7Y9J8C4_9PSEU</name>
<dbReference type="RefSeq" id="WP_179796617.1">
    <property type="nucleotide sequence ID" value="NZ_BAABHP010000001.1"/>
</dbReference>
<dbReference type="AlphaFoldDB" id="A0A7Y9J8C4"/>
<dbReference type="PANTHER" id="PTHR14859">
    <property type="entry name" value="CALCOFLUOR WHITE HYPERSENSITIVE PROTEIN PRECURSOR"/>
    <property type="match status" value="1"/>
</dbReference>
<dbReference type="GO" id="GO:0016020">
    <property type="term" value="C:membrane"/>
    <property type="evidence" value="ECO:0007669"/>
    <property type="project" value="GOC"/>
</dbReference>
<keyword evidence="2" id="KW-0378">Hydrolase</keyword>
<dbReference type="SUPFAM" id="SSF56219">
    <property type="entry name" value="DNase I-like"/>
    <property type="match status" value="1"/>
</dbReference>
<evidence type="ECO:0000259" key="1">
    <source>
        <dbReference type="Pfam" id="PF03372"/>
    </source>
</evidence>
<organism evidence="2 3">
    <name type="scientific">Actinomycetospora corticicola</name>
    <dbReference type="NCBI Taxonomy" id="663602"/>
    <lineage>
        <taxon>Bacteria</taxon>
        <taxon>Bacillati</taxon>
        <taxon>Actinomycetota</taxon>
        <taxon>Actinomycetes</taxon>
        <taxon>Pseudonocardiales</taxon>
        <taxon>Pseudonocardiaceae</taxon>
        <taxon>Actinomycetospora</taxon>
    </lineage>
</organism>
<feature type="domain" description="Endonuclease/exonuclease/phosphatase" evidence="1">
    <location>
        <begin position="2"/>
        <end position="255"/>
    </location>
</feature>
<evidence type="ECO:0000313" key="2">
    <source>
        <dbReference type="EMBL" id="NYD39280.1"/>
    </source>
</evidence>
<evidence type="ECO:0000313" key="3">
    <source>
        <dbReference type="Proteomes" id="UP000535890"/>
    </source>
</evidence>
<dbReference type="InterPro" id="IPR051916">
    <property type="entry name" value="GPI-anchor_lipid_remodeler"/>
</dbReference>
<dbReference type="Proteomes" id="UP000535890">
    <property type="component" value="Unassembled WGS sequence"/>
</dbReference>
<keyword evidence="3" id="KW-1185">Reference proteome</keyword>
<reference evidence="2 3" key="1">
    <citation type="submission" date="2020-07" db="EMBL/GenBank/DDBJ databases">
        <title>Sequencing the genomes of 1000 actinobacteria strains.</title>
        <authorList>
            <person name="Klenk H.-P."/>
        </authorList>
    </citation>
    <scope>NUCLEOTIDE SEQUENCE [LARGE SCALE GENOMIC DNA]</scope>
    <source>
        <strain evidence="2 3">DSM 45772</strain>
    </source>
</reference>
<keyword evidence="2" id="KW-0255">Endonuclease</keyword>
<keyword evidence="2" id="KW-0269">Exonuclease</keyword>
<sequence>MATWNLWWRFGEADRRRPAVLETLRALDADVIGLQEVWSRDGEDLASGLAAELGMHAVFGASPDASSWTSRLPADADCGIGNAVLARWPVHPLHLEGLCGTGRVLLGTTVDTPVGSWHVQSAHLTSSASGSAVRCEQVRVIARHVVSAPPTDLPPLVLGDFNAEAASDEMRLVEGHLTAPAEPGLVLVNTRRWAADPDEPTWSPANPYVAPSGSPPSRIDHVLVGAGRGSVPLRVGDVALFGDGPASDGVWPSDHHGVVVDLEVADRA</sequence>
<dbReference type="PANTHER" id="PTHR14859:SF1">
    <property type="entry name" value="PGAP2-INTERACTING PROTEIN"/>
    <property type="match status" value="1"/>
</dbReference>
<accession>A0A7Y9J8C4</accession>
<dbReference type="InterPro" id="IPR005135">
    <property type="entry name" value="Endo/exonuclease/phosphatase"/>
</dbReference>
<proteinExistence type="predicted"/>
<gene>
    <name evidence="2" type="ORF">BJ983_005382</name>
</gene>
<keyword evidence="2" id="KW-0540">Nuclease</keyword>
<dbReference type="InterPro" id="IPR036691">
    <property type="entry name" value="Endo/exonu/phosph_ase_sf"/>
</dbReference>
<comment type="caution">
    <text evidence="2">The sequence shown here is derived from an EMBL/GenBank/DDBJ whole genome shotgun (WGS) entry which is preliminary data.</text>
</comment>
<protein>
    <submittedName>
        <fullName evidence="2">Endonuclease/exonuclease/phosphatase family metal-dependent hydrolase</fullName>
    </submittedName>
</protein>
<dbReference type="Gene3D" id="3.60.10.10">
    <property type="entry name" value="Endonuclease/exonuclease/phosphatase"/>
    <property type="match status" value="1"/>
</dbReference>
<dbReference type="EMBL" id="JACCBN010000001">
    <property type="protein sequence ID" value="NYD39280.1"/>
    <property type="molecule type" value="Genomic_DNA"/>
</dbReference>